<evidence type="ECO:0000256" key="5">
    <source>
        <dbReference type="ARBA" id="ARBA00022801"/>
    </source>
</evidence>
<name>A0ABD3Q5T5_9STRA</name>
<dbReference type="PANTHER" id="PTHR13291">
    <property type="entry name" value="JOSEPHIN 1, 2"/>
    <property type="match status" value="1"/>
</dbReference>
<keyword evidence="4" id="KW-0833">Ubl conjugation pathway</keyword>
<dbReference type="Pfam" id="PF02099">
    <property type="entry name" value="Josephin"/>
    <property type="match status" value="1"/>
</dbReference>
<evidence type="ECO:0000256" key="2">
    <source>
        <dbReference type="ARBA" id="ARBA00012759"/>
    </source>
</evidence>
<dbReference type="GO" id="GO:0006508">
    <property type="term" value="P:proteolysis"/>
    <property type="evidence" value="ECO:0007669"/>
    <property type="project" value="UniProtKB-KW"/>
</dbReference>
<comment type="catalytic activity">
    <reaction evidence="1">
        <text>Thiol-dependent hydrolysis of ester, thioester, amide, peptide and isopeptide bonds formed by the C-terminal Gly of ubiquitin (a 76-residue protein attached to proteins as an intracellular targeting signal).</text>
        <dbReference type="EC" id="3.4.19.12"/>
    </reaction>
</comment>
<keyword evidence="5" id="KW-0378">Hydrolase</keyword>
<proteinExistence type="predicted"/>
<dbReference type="PANTHER" id="PTHR13291:SF0">
    <property type="entry name" value="JOSEPHIN-LIKE PROTEIN"/>
    <property type="match status" value="1"/>
</dbReference>
<accession>A0ABD3Q5T5</accession>
<evidence type="ECO:0000256" key="6">
    <source>
        <dbReference type="SAM" id="MobiDB-lite"/>
    </source>
</evidence>
<dbReference type="EC" id="3.4.19.12" evidence="2"/>
<protein>
    <recommendedName>
        <fullName evidence="2">ubiquitinyl hydrolase 1</fullName>
        <ecNumber evidence="2">3.4.19.12</ecNumber>
    </recommendedName>
</protein>
<dbReference type="Gene3D" id="3.90.70.40">
    <property type="match status" value="1"/>
</dbReference>
<dbReference type="Proteomes" id="UP001516023">
    <property type="component" value="Unassembled WGS sequence"/>
</dbReference>
<feature type="compositionally biased region" description="Polar residues" evidence="6">
    <location>
        <begin position="47"/>
        <end position="56"/>
    </location>
</feature>
<dbReference type="InterPro" id="IPR006155">
    <property type="entry name" value="Josephin"/>
</dbReference>
<comment type="caution">
    <text evidence="8">The sequence shown here is derived from an EMBL/GenBank/DDBJ whole genome shotgun (WGS) entry which is preliminary data.</text>
</comment>
<evidence type="ECO:0000256" key="1">
    <source>
        <dbReference type="ARBA" id="ARBA00000707"/>
    </source>
</evidence>
<dbReference type="InterPro" id="IPR040053">
    <property type="entry name" value="JOSD1/2"/>
</dbReference>
<evidence type="ECO:0000259" key="7">
    <source>
        <dbReference type="SMART" id="SM01246"/>
    </source>
</evidence>
<feature type="region of interest" description="Disordered" evidence="6">
    <location>
        <begin position="44"/>
        <end position="63"/>
    </location>
</feature>
<evidence type="ECO:0000256" key="3">
    <source>
        <dbReference type="ARBA" id="ARBA00022670"/>
    </source>
</evidence>
<evidence type="ECO:0000313" key="8">
    <source>
        <dbReference type="EMBL" id="KAL3793665.1"/>
    </source>
</evidence>
<gene>
    <name evidence="8" type="ORF">HJC23_010237</name>
</gene>
<organism evidence="8 9">
    <name type="scientific">Cyclotella cryptica</name>
    <dbReference type="NCBI Taxonomy" id="29204"/>
    <lineage>
        <taxon>Eukaryota</taxon>
        <taxon>Sar</taxon>
        <taxon>Stramenopiles</taxon>
        <taxon>Ochrophyta</taxon>
        <taxon>Bacillariophyta</taxon>
        <taxon>Coscinodiscophyceae</taxon>
        <taxon>Thalassiosirophycidae</taxon>
        <taxon>Stephanodiscales</taxon>
        <taxon>Stephanodiscaceae</taxon>
        <taxon>Cyclotella</taxon>
    </lineage>
</organism>
<dbReference type="AlphaFoldDB" id="A0ABD3Q5T5"/>
<evidence type="ECO:0000313" key="9">
    <source>
        <dbReference type="Proteomes" id="UP001516023"/>
    </source>
</evidence>
<keyword evidence="9" id="KW-1185">Reference proteome</keyword>
<sequence>MIHEKQVRQLCAVHTVNNLLQIPSCFKWCEPTGDAKSSNVACRGYSADTTPENNTSENDDNPRIDSYRQIHRWSCSRQVLHQFEQPPSSMPTAADQRWRAATQVEFDEIAQEITMRESLLMEGIHMEGSDENEQTSHDNMPPSRASHSTLQKIFSHHGTPFLGNYSLEVLQVALNRRGVILDCLRMPEVGGEADIDTDASNTAKISSFHVGYIVYDQRHSLSSYLKRIGKYVPILKHFCQGKHWYAITRMCYHCKEINDSLNSSKPIIKANELDKIENKSTGPWYVIDSKLDEIPIYDSYKQLLHFLRAIQKSGGLVFRASFCPLPSAESSIQ</sequence>
<reference evidence="8 9" key="1">
    <citation type="journal article" date="2020" name="G3 (Bethesda)">
        <title>Improved Reference Genome for Cyclotella cryptica CCMP332, a Model for Cell Wall Morphogenesis, Salinity Adaptation, and Lipid Production in Diatoms (Bacillariophyta).</title>
        <authorList>
            <person name="Roberts W.R."/>
            <person name="Downey K.M."/>
            <person name="Ruck E.C."/>
            <person name="Traller J.C."/>
            <person name="Alverson A.J."/>
        </authorList>
    </citation>
    <scope>NUCLEOTIDE SEQUENCE [LARGE SCALE GENOMIC DNA]</scope>
    <source>
        <strain evidence="8 9">CCMP332</strain>
    </source>
</reference>
<feature type="domain" description="Josephin" evidence="7">
    <location>
        <begin position="5"/>
        <end position="320"/>
    </location>
</feature>
<keyword evidence="3" id="KW-0645">Protease</keyword>
<evidence type="ECO:0000256" key="4">
    <source>
        <dbReference type="ARBA" id="ARBA00022786"/>
    </source>
</evidence>
<dbReference type="EMBL" id="JABMIG020000089">
    <property type="protein sequence ID" value="KAL3793665.1"/>
    <property type="molecule type" value="Genomic_DNA"/>
</dbReference>
<dbReference type="SMART" id="SM01246">
    <property type="entry name" value="Josephin"/>
    <property type="match status" value="1"/>
</dbReference>
<dbReference type="GO" id="GO:0004843">
    <property type="term" value="F:cysteine-type deubiquitinase activity"/>
    <property type="evidence" value="ECO:0007669"/>
    <property type="project" value="UniProtKB-EC"/>
</dbReference>